<protein>
    <recommendedName>
        <fullName evidence="1">Orc1-like AAA ATPase domain-containing protein</fullName>
    </recommendedName>
</protein>
<evidence type="ECO:0000259" key="1">
    <source>
        <dbReference type="Pfam" id="PF13191"/>
    </source>
</evidence>
<dbReference type="PANTHER" id="PTHR35205:SF1">
    <property type="entry name" value="ZU5 DOMAIN-CONTAINING PROTEIN"/>
    <property type="match status" value="1"/>
</dbReference>
<gene>
    <name evidence="2" type="ORF">LX32DRAFT_282800</name>
</gene>
<sequence>MGVTKVDRFVGRVDELERLHEALKRTGERRIVVLHGLGGMGKTQLSIEYTKRHRNDYSATLWLHARDETSLKQSFQQAARRIVREHPTVAYVQDAIANQDLDETAEAVKRWLDETRNDKWLIVYDNYDDVRFDGRSGTDQSAESALKQSGTIASNTSQAEVAASKAYDIRPYFPETDHGAIIITTRSSRVKLGQLIRLGKLGDIEDSLAILKSTSNRTHLSQDPDAYTLARRLDGLPLALSTAGAYLNQVSTTFAEYLQLYDESWLRLHKESPQLLDYDQALYSTWGVSFNYIVHSAAKQSCIYAPSTLGLLRQRGPMV</sequence>
<dbReference type="InterPro" id="IPR041664">
    <property type="entry name" value="AAA_16"/>
</dbReference>
<feature type="domain" description="Orc1-like AAA ATPase" evidence="1">
    <location>
        <begin position="8"/>
        <end position="131"/>
    </location>
</feature>
<dbReference type="EMBL" id="MU843156">
    <property type="protein sequence ID" value="KAK2020926.1"/>
    <property type="molecule type" value="Genomic_DNA"/>
</dbReference>
<dbReference type="PANTHER" id="PTHR35205">
    <property type="entry name" value="NB-ARC AND TPR DOMAIN PROTEIN"/>
    <property type="match status" value="1"/>
</dbReference>
<dbReference type="Pfam" id="PF13191">
    <property type="entry name" value="AAA_16"/>
    <property type="match status" value="1"/>
</dbReference>
<comment type="caution">
    <text evidence="2">The sequence shown here is derived from an EMBL/GenBank/DDBJ whole genome shotgun (WGS) entry which is preliminary data.</text>
</comment>
<organism evidence="2 3">
    <name type="scientific">Colletotrichum zoysiae</name>
    <dbReference type="NCBI Taxonomy" id="1216348"/>
    <lineage>
        <taxon>Eukaryota</taxon>
        <taxon>Fungi</taxon>
        <taxon>Dikarya</taxon>
        <taxon>Ascomycota</taxon>
        <taxon>Pezizomycotina</taxon>
        <taxon>Sordariomycetes</taxon>
        <taxon>Hypocreomycetidae</taxon>
        <taxon>Glomerellales</taxon>
        <taxon>Glomerellaceae</taxon>
        <taxon>Colletotrichum</taxon>
        <taxon>Colletotrichum graminicola species complex</taxon>
    </lineage>
</organism>
<dbReference type="Gene3D" id="3.40.50.300">
    <property type="entry name" value="P-loop containing nucleotide triphosphate hydrolases"/>
    <property type="match status" value="1"/>
</dbReference>
<dbReference type="Proteomes" id="UP001232148">
    <property type="component" value="Unassembled WGS sequence"/>
</dbReference>
<dbReference type="SUPFAM" id="SSF52540">
    <property type="entry name" value="P-loop containing nucleoside triphosphate hydrolases"/>
    <property type="match status" value="1"/>
</dbReference>
<accession>A0AAD9H1Y6</accession>
<evidence type="ECO:0000313" key="2">
    <source>
        <dbReference type="EMBL" id="KAK2020926.1"/>
    </source>
</evidence>
<keyword evidence="3" id="KW-1185">Reference proteome</keyword>
<name>A0AAD9H1Y6_9PEZI</name>
<dbReference type="PRINTS" id="PR00364">
    <property type="entry name" value="DISEASERSIST"/>
</dbReference>
<proteinExistence type="predicted"/>
<dbReference type="InterPro" id="IPR027417">
    <property type="entry name" value="P-loop_NTPase"/>
</dbReference>
<reference evidence="2" key="1">
    <citation type="submission" date="2021-06" db="EMBL/GenBank/DDBJ databases">
        <title>Comparative genomics, transcriptomics and evolutionary studies reveal genomic signatures of adaptation to plant cell wall in hemibiotrophic fungi.</title>
        <authorList>
            <consortium name="DOE Joint Genome Institute"/>
            <person name="Baroncelli R."/>
            <person name="Diaz J.F."/>
            <person name="Benocci T."/>
            <person name="Peng M."/>
            <person name="Battaglia E."/>
            <person name="Haridas S."/>
            <person name="Andreopoulos W."/>
            <person name="Labutti K."/>
            <person name="Pangilinan J."/>
            <person name="Floch G.L."/>
            <person name="Makela M.R."/>
            <person name="Henrissat B."/>
            <person name="Grigoriev I.V."/>
            <person name="Crouch J.A."/>
            <person name="De Vries R.P."/>
            <person name="Sukno S.A."/>
            <person name="Thon M.R."/>
        </authorList>
    </citation>
    <scope>NUCLEOTIDE SEQUENCE</scope>
    <source>
        <strain evidence="2">MAFF235873</strain>
    </source>
</reference>
<evidence type="ECO:0000313" key="3">
    <source>
        <dbReference type="Proteomes" id="UP001232148"/>
    </source>
</evidence>
<dbReference type="AlphaFoldDB" id="A0AAD9H1Y6"/>